<organism evidence="2 3">
    <name type="scientific">Sphaerisporangium flaviroseum</name>
    <dbReference type="NCBI Taxonomy" id="509199"/>
    <lineage>
        <taxon>Bacteria</taxon>
        <taxon>Bacillati</taxon>
        <taxon>Actinomycetota</taxon>
        <taxon>Actinomycetes</taxon>
        <taxon>Streptosporangiales</taxon>
        <taxon>Streptosporangiaceae</taxon>
        <taxon>Sphaerisporangium</taxon>
    </lineage>
</organism>
<keyword evidence="3" id="KW-1185">Reference proteome</keyword>
<gene>
    <name evidence="2" type="ORF">GCM10022226_06160</name>
</gene>
<protein>
    <recommendedName>
        <fullName evidence="4">Secreted peptide</fullName>
    </recommendedName>
</protein>
<feature type="signal peptide" evidence="1">
    <location>
        <begin position="1"/>
        <end position="26"/>
    </location>
</feature>
<comment type="caution">
    <text evidence="2">The sequence shown here is derived from an EMBL/GenBank/DDBJ whole genome shotgun (WGS) entry which is preliminary data.</text>
</comment>
<accession>A0ABP7HIU8</accession>
<dbReference type="EMBL" id="BAAAZR010000001">
    <property type="protein sequence ID" value="GAA3790044.1"/>
    <property type="molecule type" value="Genomic_DNA"/>
</dbReference>
<name>A0ABP7HIU8_9ACTN</name>
<proteinExistence type="predicted"/>
<evidence type="ECO:0000256" key="1">
    <source>
        <dbReference type="SAM" id="SignalP"/>
    </source>
</evidence>
<feature type="chain" id="PRO_5047357899" description="Secreted peptide" evidence="1">
    <location>
        <begin position="27"/>
        <end position="72"/>
    </location>
</feature>
<dbReference type="Proteomes" id="UP001500888">
    <property type="component" value="Unassembled WGS sequence"/>
</dbReference>
<sequence>MPLVVMVCVPLLNVGFLPHPAVPASAAAVDAEAPVLLPLLIAACPITRTIAAASATVPRMDLCFHICDSLWL</sequence>
<reference evidence="3" key="1">
    <citation type="journal article" date="2019" name="Int. J. Syst. Evol. Microbiol.">
        <title>The Global Catalogue of Microorganisms (GCM) 10K type strain sequencing project: providing services to taxonomists for standard genome sequencing and annotation.</title>
        <authorList>
            <consortium name="The Broad Institute Genomics Platform"/>
            <consortium name="The Broad Institute Genome Sequencing Center for Infectious Disease"/>
            <person name="Wu L."/>
            <person name="Ma J."/>
        </authorList>
    </citation>
    <scope>NUCLEOTIDE SEQUENCE [LARGE SCALE GENOMIC DNA]</scope>
    <source>
        <strain evidence="3">JCM 16908</strain>
    </source>
</reference>
<evidence type="ECO:0000313" key="3">
    <source>
        <dbReference type="Proteomes" id="UP001500888"/>
    </source>
</evidence>
<keyword evidence="1" id="KW-0732">Signal</keyword>
<evidence type="ECO:0000313" key="2">
    <source>
        <dbReference type="EMBL" id="GAA3790044.1"/>
    </source>
</evidence>
<evidence type="ECO:0008006" key="4">
    <source>
        <dbReference type="Google" id="ProtNLM"/>
    </source>
</evidence>